<dbReference type="EMBL" id="FOSZ01000011">
    <property type="protein sequence ID" value="SFL38026.1"/>
    <property type="molecule type" value="Genomic_DNA"/>
</dbReference>
<dbReference type="SUPFAM" id="SSF51120">
    <property type="entry name" value="beta-Roll"/>
    <property type="match status" value="1"/>
</dbReference>
<name>A0A1I4H9D3_9RHOB</name>
<keyword evidence="3" id="KW-1185">Reference proteome</keyword>
<protein>
    <submittedName>
        <fullName evidence="2">Uncharacterized protein</fullName>
    </submittedName>
</protein>
<feature type="region of interest" description="Disordered" evidence="1">
    <location>
        <begin position="1"/>
        <end position="28"/>
    </location>
</feature>
<gene>
    <name evidence="2" type="ORF">SAMN04488036_11171</name>
</gene>
<dbReference type="InterPro" id="IPR011049">
    <property type="entry name" value="Serralysin-like_metalloprot_C"/>
</dbReference>
<sequence>MGMMVSGNDSDTPPETEETPDDDTQDLQHQIEHHIHSGTDADDTLRLPPATDNPIMAIGGAGADTFVAEYPHRADDDRPYDVIVPDFDPEEDVLTLEVIAEDRLPNAETPQNFRIVPAEDGSYVDVRVAVFDPELGAEAANDYVVRLDGLSDVSPDCIFLADTNCEETDPSQPAEPDESAIVIEGDVGQLVERGTRADDTILVRHDSGSVVVKGGAGEDTIDARDFEKSDVASLRIDGSEGDDTYLFSQGINVSDDQFGGADVYSMTVDPETMHTHSPSTVVWDFNDQFELILPAEHAAQVRIENQPPRYDINLGATVQRDDVFVGDTLVMRLINLDEENRITLDSTQFTIASPTPA</sequence>
<evidence type="ECO:0000313" key="3">
    <source>
        <dbReference type="Proteomes" id="UP000198851"/>
    </source>
</evidence>
<evidence type="ECO:0000313" key="2">
    <source>
        <dbReference type="EMBL" id="SFL38026.1"/>
    </source>
</evidence>
<dbReference type="AlphaFoldDB" id="A0A1I4H9D3"/>
<feature type="compositionally biased region" description="Acidic residues" evidence="1">
    <location>
        <begin position="12"/>
        <end position="25"/>
    </location>
</feature>
<accession>A0A1I4H9D3</accession>
<reference evidence="3" key="1">
    <citation type="submission" date="2016-10" db="EMBL/GenBank/DDBJ databases">
        <authorList>
            <person name="Varghese N."/>
            <person name="Submissions S."/>
        </authorList>
    </citation>
    <scope>NUCLEOTIDE SEQUENCE [LARGE SCALE GENOMIC DNA]</scope>
    <source>
        <strain evidence="3">DSM 28453</strain>
    </source>
</reference>
<evidence type="ECO:0000256" key="1">
    <source>
        <dbReference type="SAM" id="MobiDB-lite"/>
    </source>
</evidence>
<dbReference type="Proteomes" id="UP000198851">
    <property type="component" value="Unassembled WGS sequence"/>
</dbReference>
<dbReference type="OrthoDB" id="7828782at2"/>
<organism evidence="2 3">
    <name type="scientific">Shimia haliotis</name>
    <dbReference type="NCBI Taxonomy" id="1280847"/>
    <lineage>
        <taxon>Bacteria</taxon>
        <taxon>Pseudomonadati</taxon>
        <taxon>Pseudomonadota</taxon>
        <taxon>Alphaproteobacteria</taxon>
        <taxon>Rhodobacterales</taxon>
        <taxon>Roseobacteraceae</taxon>
    </lineage>
</organism>
<proteinExistence type="predicted"/>